<dbReference type="GO" id="GO:0003677">
    <property type="term" value="F:DNA binding"/>
    <property type="evidence" value="ECO:0007669"/>
    <property type="project" value="UniProtKB-UniRule"/>
</dbReference>
<dbReference type="Proteomes" id="UP000867745">
    <property type="component" value="Unassembled WGS sequence"/>
</dbReference>
<gene>
    <name evidence="5" type="ORF">JAW44_003629</name>
</gene>
<keyword evidence="3" id="KW-0472">Membrane</keyword>
<evidence type="ECO:0000259" key="4">
    <source>
        <dbReference type="PROSITE" id="PS51755"/>
    </source>
</evidence>
<accession>A0AA37ZAU7</accession>
<protein>
    <recommendedName>
        <fullName evidence="4">OmpR/PhoB-type domain-containing protein</fullName>
    </recommendedName>
</protein>
<feature type="DNA-binding region" description="OmpR/PhoB-type" evidence="2">
    <location>
        <begin position="7"/>
        <end position="112"/>
    </location>
</feature>
<dbReference type="AlphaFoldDB" id="A0AA37ZAU7"/>
<evidence type="ECO:0000256" key="3">
    <source>
        <dbReference type="SAM" id="Phobius"/>
    </source>
</evidence>
<dbReference type="PROSITE" id="PS51755">
    <property type="entry name" value="OMPR_PHOB"/>
    <property type="match status" value="1"/>
</dbReference>
<dbReference type="GO" id="GO:0006355">
    <property type="term" value="P:regulation of DNA-templated transcription"/>
    <property type="evidence" value="ECO:0007669"/>
    <property type="project" value="InterPro"/>
</dbReference>
<organism evidence="5 6">
    <name type="scientific">Citrobacter werkmanii</name>
    <dbReference type="NCBI Taxonomy" id="67827"/>
    <lineage>
        <taxon>Bacteria</taxon>
        <taxon>Pseudomonadati</taxon>
        <taxon>Pseudomonadota</taxon>
        <taxon>Gammaproteobacteria</taxon>
        <taxon>Enterobacterales</taxon>
        <taxon>Enterobacteriaceae</taxon>
        <taxon>Citrobacter</taxon>
        <taxon>Citrobacter freundii complex</taxon>
    </lineage>
</organism>
<feature type="transmembrane region" description="Helical" evidence="3">
    <location>
        <begin position="153"/>
        <end position="174"/>
    </location>
</feature>
<keyword evidence="3" id="KW-1133">Transmembrane helix</keyword>
<sequence length="266" mass="30166">MLGMKVKNVIIINKLIVFEPDKNRLTSLKDYPERNISLHAPVSACLLLLLQHNHQPVTQKYLFSEVWEKNGAIVSTNAIYQSIALIRKALRGVGLDEEIIFTLPKIGFKAEAHVVTIPFDEFMTARTARQVAVPVELSPPATAAKKNIFKSNFLQRSIFIPLLGGIFLLFFILYSHQHENSFYAHYIDIGKLHGCQVYSSWSGKEKSTQVFNQFYVKQNLTCPPAKTVYMTLNNSQSGTSILICRDKINSSLAKSKSLFFMEKYDD</sequence>
<dbReference type="Pfam" id="PF00486">
    <property type="entry name" value="Trans_reg_C"/>
    <property type="match status" value="1"/>
</dbReference>
<reference evidence="5" key="1">
    <citation type="journal article" date="2018" name="Genome Biol.">
        <title>SKESA: strategic k-mer extension for scrupulous assemblies.</title>
        <authorList>
            <person name="Souvorov A."/>
            <person name="Agarwala R."/>
            <person name="Lipman D.J."/>
        </authorList>
    </citation>
    <scope>NUCLEOTIDE SEQUENCE</scope>
    <source>
        <strain evidence="5">RS189</strain>
    </source>
</reference>
<keyword evidence="1 2" id="KW-0238">DNA-binding</keyword>
<evidence type="ECO:0000256" key="2">
    <source>
        <dbReference type="PROSITE-ProRule" id="PRU01091"/>
    </source>
</evidence>
<dbReference type="InterPro" id="IPR016032">
    <property type="entry name" value="Sig_transdc_resp-reg_C-effctor"/>
</dbReference>
<comment type="caution">
    <text evidence="5">The sequence shown here is derived from an EMBL/GenBank/DDBJ whole genome shotgun (WGS) entry which is preliminary data.</text>
</comment>
<evidence type="ECO:0000313" key="6">
    <source>
        <dbReference type="Proteomes" id="UP000867745"/>
    </source>
</evidence>
<dbReference type="EMBL" id="DACUGV010000005">
    <property type="protein sequence ID" value="HAT7593844.1"/>
    <property type="molecule type" value="Genomic_DNA"/>
</dbReference>
<evidence type="ECO:0000256" key="1">
    <source>
        <dbReference type="ARBA" id="ARBA00023125"/>
    </source>
</evidence>
<keyword evidence="3" id="KW-0812">Transmembrane</keyword>
<reference evidence="5" key="2">
    <citation type="submission" date="2020-11" db="EMBL/GenBank/DDBJ databases">
        <authorList>
            <consortium name="NCBI Pathogen Detection Project"/>
        </authorList>
    </citation>
    <scope>NUCLEOTIDE SEQUENCE</scope>
    <source>
        <strain evidence="5">RS189</strain>
    </source>
</reference>
<dbReference type="SUPFAM" id="SSF46894">
    <property type="entry name" value="C-terminal effector domain of the bipartite response regulators"/>
    <property type="match status" value="1"/>
</dbReference>
<evidence type="ECO:0000313" key="5">
    <source>
        <dbReference type="EMBL" id="HAT7593844.1"/>
    </source>
</evidence>
<name>A0AA37ZAU7_9ENTR</name>
<proteinExistence type="predicted"/>
<dbReference type="InterPro" id="IPR001867">
    <property type="entry name" value="OmpR/PhoB-type_DNA-bd"/>
</dbReference>
<dbReference type="Gene3D" id="1.10.10.10">
    <property type="entry name" value="Winged helix-like DNA-binding domain superfamily/Winged helix DNA-binding domain"/>
    <property type="match status" value="1"/>
</dbReference>
<dbReference type="GO" id="GO:0000160">
    <property type="term" value="P:phosphorelay signal transduction system"/>
    <property type="evidence" value="ECO:0007669"/>
    <property type="project" value="InterPro"/>
</dbReference>
<dbReference type="SMART" id="SM00862">
    <property type="entry name" value="Trans_reg_C"/>
    <property type="match status" value="1"/>
</dbReference>
<feature type="domain" description="OmpR/PhoB-type" evidence="4">
    <location>
        <begin position="7"/>
        <end position="112"/>
    </location>
</feature>
<dbReference type="InterPro" id="IPR036388">
    <property type="entry name" value="WH-like_DNA-bd_sf"/>
</dbReference>